<keyword evidence="2" id="KW-0808">Transferase</keyword>
<keyword evidence="5" id="KW-1185">Reference proteome</keyword>
<proteinExistence type="predicted"/>
<name>A0ABS7G6P9_9BACT</name>
<dbReference type="Gene3D" id="3.40.50.2000">
    <property type="entry name" value="Glycogen Phosphorylase B"/>
    <property type="match status" value="2"/>
</dbReference>
<dbReference type="CDD" id="cd03784">
    <property type="entry name" value="GT1_Gtf-like"/>
    <property type="match status" value="1"/>
</dbReference>
<dbReference type="SUPFAM" id="SSF53756">
    <property type="entry name" value="UDP-Glycosyltransferase/glycogen phosphorylase"/>
    <property type="match status" value="1"/>
</dbReference>
<dbReference type="EMBL" id="JAICCF010000001">
    <property type="protein sequence ID" value="MBW8683056.1"/>
    <property type="molecule type" value="Genomic_DNA"/>
</dbReference>
<evidence type="ECO:0000256" key="1">
    <source>
        <dbReference type="ARBA" id="ARBA00022676"/>
    </source>
</evidence>
<dbReference type="PANTHER" id="PTHR48043">
    <property type="entry name" value="EG:EG0003.4 PROTEIN-RELATED"/>
    <property type="match status" value="1"/>
</dbReference>
<evidence type="ECO:0000256" key="2">
    <source>
        <dbReference type="ARBA" id="ARBA00022679"/>
    </source>
</evidence>
<organism evidence="4 5">
    <name type="scientific">Chitinophaga rhizophila</name>
    <dbReference type="NCBI Taxonomy" id="2866212"/>
    <lineage>
        <taxon>Bacteria</taxon>
        <taxon>Pseudomonadati</taxon>
        <taxon>Bacteroidota</taxon>
        <taxon>Chitinophagia</taxon>
        <taxon>Chitinophagales</taxon>
        <taxon>Chitinophagaceae</taxon>
        <taxon>Chitinophaga</taxon>
    </lineage>
</organism>
<evidence type="ECO:0000313" key="4">
    <source>
        <dbReference type="EMBL" id="MBW8683056.1"/>
    </source>
</evidence>
<dbReference type="Proteomes" id="UP000812961">
    <property type="component" value="Unassembled WGS sequence"/>
</dbReference>
<dbReference type="InterPro" id="IPR002213">
    <property type="entry name" value="UDP_glucos_trans"/>
</dbReference>
<dbReference type="Pfam" id="PF06722">
    <property type="entry name" value="EryCIII-like_C"/>
    <property type="match status" value="1"/>
</dbReference>
<dbReference type="InterPro" id="IPR050271">
    <property type="entry name" value="UDP-glycosyltransferase"/>
</dbReference>
<feature type="domain" description="Erythromycin biosynthesis protein CIII-like C-terminal" evidence="3">
    <location>
        <begin position="245"/>
        <end position="359"/>
    </location>
</feature>
<dbReference type="PANTHER" id="PTHR48043:SF145">
    <property type="entry name" value="FI06409P-RELATED"/>
    <property type="match status" value="1"/>
</dbReference>
<sequence length="404" mass="45681">MAKGFFFSLPSDSVNKSLLPLVDELCDTHQITYFNTSDYRDRIASKALFREYTTYAEGYRTVNIAPHISYFQFADILLRTAAYVIEDICKEIAFEKPDFILHSHLAPWGKLAARYFNIPAVSLFSTFVLDEKIMLPRLKQLRESNKDGSVENIQDAVTLYRKLMKLQQQLSIGEQPDIWDLYVNREAVNISFIHPLLQPQRDLLAQNFHFVGFHMPPFPELASRDTIYISMGTVMNKDVTLFKKIIQVLTQFNHTAIISIGNAIQAADLGPLPPQIQICAYVDQLAILQQCAVFITRGGMASVQEAICTHTPMLVIPDIPEQQITAERISELQIGINAGNNPEPEDIESALREILTNREKYLLALRDINAGIQGNNACKTAASLIDDYLSQPTEQTTNLFIHQN</sequence>
<protein>
    <recommendedName>
        <fullName evidence="3">Erythromycin biosynthesis protein CIII-like C-terminal domain-containing protein</fullName>
    </recommendedName>
</protein>
<accession>A0ABS7G6P9</accession>
<dbReference type="RefSeq" id="WP_220248289.1">
    <property type="nucleotide sequence ID" value="NZ_JAICCF010000001.1"/>
</dbReference>
<dbReference type="InterPro" id="IPR010610">
    <property type="entry name" value="EryCIII-like_C"/>
</dbReference>
<evidence type="ECO:0000259" key="3">
    <source>
        <dbReference type="Pfam" id="PF06722"/>
    </source>
</evidence>
<keyword evidence="1" id="KW-0328">Glycosyltransferase</keyword>
<evidence type="ECO:0000313" key="5">
    <source>
        <dbReference type="Proteomes" id="UP000812961"/>
    </source>
</evidence>
<reference evidence="4 5" key="1">
    <citation type="submission" date="2021-08" db="EMBL/GenBank/DDBJ databases">
        <title>The genome sequence of Chitinophaga sp. B61.</title>
        <authorList>
            <person name="Zhang X."/>
        </authorList>
    </citation>
    <scope>NUCLEOTIDE SEQUENCE [LARGE SCALE GENOMIC DNA]</scope>
    <source>
        <strain evidence="4 5">B61</strain>
    </source>
</reference>
<comment type="caution">
    <text evidence="4">The sequence shown here is derived from an EMBL/GenBank/DDBJ whole genome shotgun (WGS) entry which is preliminary data.</text>
</comment>
<gene>
    <name evidence="4" type="ORF">K1Y79_01800</name>
</gene>